<sequence length="130" mass="14513">MITKQATNTNNNKTLFIPHREVFVLMMAVRNQPGIYAPSDFQTGVLDCGSDLKVCLFGCFCQPCLGCSVASDMNECFLCGTHMAIRSVYRTRYNINGSLCGDFVAMLCCKPCTLCQLKRDINCRKEQGIF</sequence>
<reference evidence="2" key="3">
    <citation type="submission" date="2025-09" db="UniProtKB">
        <authorList>
            <consortium name="Ensembl"/>
        </authorList>
    </citation>
    <scope>IDENTIFICATION</scope>
</reference>
<dbReference type="InterPro" id="IPR006461">
    <property type="entry name" value="PLAC_motif_containing"/>
</dbReference>
<dbReference type="Pfam" id="PF04749">
    <property type="entry name" value="PLAC8"/>
    <property type="match status" value="1"/>
</dbReference>
<protein>
    <submittedName>
        <fullName evidence="2">Placenta associated 8, tandem duplicate 2</fullName>
    </submittedName>
</protein>
<dbReference type="STRING" id="161767.ENSAPEP00000007033"/>
<accession>A0A3P8S2D4</accession>
<name>A0A3P8S2D4_AMPPE</name>
<dbReference type="OMA" id="YLATLCC"/>
<dbReference type="Proteomes" id="UP000265080">
    <property type="component" value="Chromosome 16"/>
</dbReference>
<dbReference type="NCBIfam" id="TIGR01571">
    <property type="entry name" value="A_thal_Cys_rich"/>
    <property type="match status" value="1"/>
</dbReference>
<evidence type="ECO:0000313" key="3">
    <source>
        <dbReference type="Proteomes" id="UP000265080"/>
    </source>
</evidence>
<dbReference type="PANTHER" id="PTHR15907">
    <property type="entry name" value="DUF614 FAMILY PROTEIN-RELATED"/>
    <property type="match status" value="1"/>
</dbReference>
<dbReference type="Ensembl" id="ENSAPET00000007218.1">
    <property type="protein sequence ID" value="ENSAPEP00000007033.1"/>
    <property type="gene ID" value="ENSAPEG00000005010.1"/>
</dbReference>
<reference evidence="2" key="2">
    <citation type="submission" date="2025-08" db="UniProtKB">
        <authorList>
            <consortium name="Ensembl"/>
        </authorList>
    </citation>
    <scope>IDENTIFICATION</scope>
</reference>
<reference evidence="2 3" key="1">
    <citation type="submission" date="2018-03" db="EMBL/GenBank/DDBJ databases">
        <title>Finding Nemo's genes: A chromosome-scale reference assembly of the genome of the orange clownfish Amphiprion percula.</title>
        <authorList>
            <person name="Lehmann R."/>
        </authorList>
    </citation>
    <scope>NUCLEOTIDE SEQUENCE</scope>
</reference>
<dbReference type="GeneTree" id="ENSGT00940000157329"/>
<evidence type="ECO:0000313" key="2">
    <source>
        <dbReference type="Ensembl" id="ENSAPEP00000007033.1"/>
    </source>
</evidence>
<keyword evidence="3" id="KW-1185">Reference proteome</keyword>
<organism evidence="2 3">
    <name type="scientific">Amphiprion percula</name>
    <name type="common">Orange clownfish</name>
    <name type="synonym">Lutjanus percula</name>
    <dbReference type="NCBI Taxonomy" id="161767"/>
    <lineage>
        <taxon>Eukaryota</taxon>
        <taxon>Metazoa</taxon>
        <taxon>Chordata</taxon>
        <taxon>Craniata</taxon>
        <taxon>Vertebrata</taxon>
        <taxon>Euteleostomi</taxon>
        <taxon>Actinopterygii</taxon>
        <taxon>Neopterygii</taxon>
        <taxon>Teleostei</taxon>
        <taxon>Neoteleostei</taxon>
        <taxon>Acanthomorphata</taxon>
        <taxon>Ovalentaria</taxon>
        <taxon>Pomacentridae</taxon>
        <taxon>Amphiprion</taxon>
    </lineage>
</organism>
<comment type="similarity">
    <text evidence="1">Belongs to the cornifelin family.</text>
</comment>
<proteinExistence type="inferred from homology"/>
<evidence type="ECO:0000256" key="1">
    <source>
        <dbReference type="ARBA" id="ARBA00009024"/>
    </source>
</evidence>
<dbReference type="AlphaFoldDB" id="A0A3P8S2D4"/>